<organism evidence="2">
    <name type="scientific">marine sediment metagenome</name>
    <dbReference type="NCBI Taxonomy" id="412755"/>
    <lineage>
        <taxon>unclassified sequences</taxon>
        <taxon>metagenomes</taxon>
        <taxon>ecological metagenomes</taxon>
    </lineage>
</organism>
<evidence type="ECO:0000313" key="2">
    <source>
        <dbReference type="EMBL" id="GAF79814.1"/>
    </source>
</evidence>
<reference evidence="2" key="1">
    <citation type="journal article" date="2014" name="Front. Microbiol.">
        <title>High frequency of phylogenetically diverse reductive dehalogenase-homologous genes in deep subseafloor sedimentary metagenomes.</title>
        <authorList>
            <person name="Kawai M."/>
            <person name="Futagami T."/>
            <person name="Toyoda A."/>
            <person name="Takaki Y."/>
            <person name="Nishi S."/>
            <person name="Hori S."/>
            <person name="Arai W."/>
            <person name="Tsubouchi T."/>
            <person name="Morono Y."/>
            <person name="Uchiyama I."/>
            <person name="Ito T."/>
            <person name="Fujiyama A."/>
            <person name="Inagaki F."/>
            <person name="Takami H."/>
        </authorList>
    </citation>
    <scope>NUCLEOTIDE SEQUENCE</scope>
    <source>
        <strain evidence="2">Expedition CK06-06</strain>
    </source>
</reference>
<evidence type="ECO:0000259" key="1">
    <source>
        <dbReference type="Pfam" id="PF05168"/>
    </source>
</evidence>
<proteinExistence type="predicted"/>
<feature type="non-terminal residue" evidence="2">
    <location>
        <position position="42"/>
    </location>
</feature>
<dbReference type="InterPro" id="IPR007842">
    <property type="entry name" value="HEPN_dom"/>
</dbReference>
<dbReference type="AlphaFoldDB" id="X0SFN2"/>
<dbReference type="EMBL" id="BARS01009806">
    <property type="protein sequence ID" value="GAF79814.1"/>
    <property type="molecule type" value="Genomic_DNA"/>
</dbReference>
<dbReference type="Pfam" id="PF05168">
    <property type="entry name" value="HEPN"/>
    <property type="match status" value="1"/>
</dbReference>
<accession>X0SFN2</accession>
<sequence>MDRDDLDIPNIKSYWIKEADEALIVAEHLFEKGDYSYALFFG</sequence>
<feature type="domain" description="HEPN" evidence="1">
    <location>
        <begin position="14"/>
        <end position="41"/>
    </location>
</feature>
<protein>
    <recommendedName>
        <fullName evidence="1">HEPN domain-containing protein</fullName>
    </recommendedName>
</protein>
<gene>
    <name evidence="2" type="ORF">S01H1_18346</name>
</gene>
<comment type="caution">
    <text evidence="2">The sequence shown here is derived from an EMBL/GenBank/DDBJ whole genome shotgun (WGS) entry which is preliminary data.</text>
</comment>
<name>X0SFN2_9ZZZZ</name>